<dbReference type="Gene3D" id="1.10.10.630">
    <property type="entry name" value="DnaD domain-like"/>
    <property type="match status" value="2"/>
</dbReference>
<feature type="region of interest" description="Disordered" evidence="2">
    <location>
        <begin position="263"/>
        <end position="282"/>
    </location>
</feature>
<feature type="domain" description="DnaB/C C-terminal" evidence="3">
    <location>
        <begin position="102"/>
        <end position="174"/>
    </location>
</feature>
<evidence type="ECO:0000256" key="1">
    <source>
        <dbReference type="ARBA" id="ARBA00093462"/>
    </source>
</evidence>
<keyword evidence="5" id="KW-1185">Reference proteome</keyword>
<dbReference type="EMBL" id="JACSNV010000009">
    <property type="protein sequence ID" value="MBM6878037.1"/>
    <property type="molecule type" value="Genomic_DNA"/>
</dbReference>
<dbReference type="Pfam" id="PF07261">
    <property type="entry name" value="DnaB_2"/>
    <property type="match status" value="2"/>
</dbReference>
<dbReference type="RefSeq" id="WP_205133746.1">
    <property type="nucleotide sequence ID" value="NZ_JACSNT010000008.1"/>
</dbReference>
<reference evidence="4 5" key="1">
    <citation type="journal article" date="2021" name="Sci. Rep.">
        <title>The distribution of antibiotic resistance genes in chicken gut microbiota commensals.</title>
        <authorList>
            <person name="Juricova H."/>
            <person name="Matiasovicova J."/>
            <person name="Kubasova T."/>
            <person name="Cejkova D."/>
            <person name="Rychlik I."/>
        </authorList>
    </citation>
    <scope>NUCLEOTIDE SEQUENCE [LARGE SCALE GENOMIC DNA]</scope>
    <source>
        <strain evidence="4 5">An431b</strain>
    </source>
</reference>
<dbReference type="SUPFAM" id="SSF158499">
    <property type="entry name" value="DnaD domain-like"/>
    <property type="match status" value="2"/>
</dbReference>
<feature type="domain" description="DnaB/C C-terminal" evidence="3">
    <location>
        <begin position="194"/>
        <end position="256"/>
    </location>
</feature>
<evidence type="ECO:0000313" key="5">
    <source>
        <dbReference type="Proteomes" id="UP000729290"/>
    </source>
</evidence>
<organism evidence="4 5">
    <name type="scientific">Anaerotignum lactatifermentans</name>
    <dbReference type="NCBI Taxonomy" id="160404"/>
    <lineage>
        <taxon>Bacteria</taxon>
        <taxon>Bacillati</taxon>
        <taxon>Bacillota</taxon>
        <taxon>Clostridia</taxon>
        <taxon>Lachnospirales</taxon>
        <taxon>Anaerotignaceae</taxon>
        <taxon>Anaerotignum</taxon>
    </lineage>
</organism>
<feature type="compositionally biased region" description="Basic and acidic residues" evidence="2">
    <location>
        <begin position="263"/>
        <end position="274"/>
    </location>
</feature>
<dbReference type="Proteomes" id="UP000729290">
    <property type="component" value="Unassembled WGS sequence"/>
</dbReference>
<dbReference type="PIRSF" id="PIRSF033722">
    <property type="entry name" value="DnaD_CA_C3587_prd"/>
    <property type="match status" value="1"/>
</dbReference>
<evidence type="ECO:0000313" key="4">
    <source>
        <dbReference type="EMBL" id="MBM6878037.1"/>
    </source>
</evidence>
<comment type="similarity">
    <text evidence="1">Belongs to the DnaB/DnaD family.</text>
</comment>
<sequence>MAEEIRVSVEFIEKELPLAPPLYVSVFFMTQAMGRQATAAEVAQKLDILESDVLKAWKYWKGRGCGLWKEEKKARALPSARPSYSAAEVAVSLKNEGVKELFSYAEQKLGKCLSHHDMVLLLGLHDWLGLPVDVIELLLNYCVSLDKRGMHYIEKVGISWAEEGIDTVEKAAEFIEMRRRGYREIMREFGQGNRLPSQAEEAYMKKWIREYKLPMEIIKTACQRTVLRTGGVSFPYADSILRHWQKAGVRTIEDVAALDAAHTAKKEKAPETKKAAAQPKKNRFINYTQREWDESEWEEMERRERDQW</sequence>
<proteinExistence type="inferred from homology"/>
<dbReference type="InterPro" id="IPR034829">
    <property type="entry name" value="DnaD-like_sf"/>
</dbReference>
<dbReference type="InterPro" id="IPR053162">
    <property type="entry name" value="DnaD"/>
</dbReference>
<accession>A0ABS2GBQ2</accession>
<dbReference type="InterPro" id="IPR006343">
    <property type="entry name" value="DnaB/C_C"/>
</dbReference>
<comment type="caution">
    <text evidence="4">The sequence shown here is derived from an EMBL/GenBank/DDBJ whole genome shotgun (WGS) entry which is preliminary data.</text>
</comment>
<name>A0ABS2GBQ2_9FIRM</name>
<evidence type="ECO:0000259" key="3">
    <source>
        <dbReference type="Pfam" id="PF07261"/>
    </source>
</evidence>
<dbReference type="InterPro" id="IPR017019">
    <property type="entry name" value="DNA_replication_prd_bac"/>
</dbReference>
<dbReference type="NCBIfam" id="TIGR01446">
    <property type="entry name" value="DnaD_dom"/>
    <property type="match status" value="2"/>
</dbReference>
<gene>
    <name evidence="4" type="ORF">H9X83_07670</name>
</gene>
<dbReference type="PANTHER" id="PTHR37293">
    <property type="entry name" value="PHAGE REPLICATION PROTEIN-RELATED"/>
    <property type="match status" value="1"/>
</dbReference>
<dbReference type="PANTHER" id="PTHR37293:SF5">
    <property type="entry name" value="DNA REPLICATION PROTEIN"/>
    <property type="match status" value="1"/>
</dbReference>
<protein>
    <submittedName>
        <fullName evidence="4">DnaD domain protein</fullName>
    </submittedName>
</protein>
<evidence type="ECO:0000256" key="2">
    <source>
        <dbReference type="SAM" id="MobiDB-lite"/>
    </source>
</evidence>